<evidence type="ECO:0000259" key="2">
    <source>
        <dbReference type="Pfam" id="PF07670"/>
    </source>
</evidence>
<dbReference type="InterPro" id="IPR011642">
    <property type="entry name" value="Gate_dom"/>
</dbReference>
<name>A0A644TJQ1_9ZZZZ</name>
<keyword evidence="1" id="KW-0812">Transmembrane</keyword>
<dbReference type="PANTHER" id="PTHR35793:SF2">
    <property type="entry name" value="INNER MEMBRANE PROTEIN YJIG"/>
    <property type="match status" value="1"/>
</dbReference>
<protein>
    <submittedName>
        <fullName evidence="3">Inner membrane protein YjiG</fullName>
    </submittedName>
</protein>
<feature type="domain" description="Nucleoside transporter/FeoB GTPase Gate" evidence="2">
    <location>
        <begin position="41"/>
        <end position="135"/>
    </location>
</feature>
<feature type="transmembrane region" description="Helical" evidence="1">
    <location>
        <begin position="116"/>
        <end position="135"/>
    </location>
</feature>
<dbReference type="GO" id="GO:0005886">
    <property type="term" value="C:plasma membrane"/>
    <property type="evidence" value="ECO:0007669"/>
    <property type="project" value="TreeGrafter"/>
</dbReference>
<dbReference type="InterPro" id="IPR052549">
    <property type="entry name" value="SpmB"/>
</dbReference>
<sequence length="168" mass="17775">MSQEVNQQVIAAEKTVLASNDTIMDVFVRGARKGWKVAIDNIIPNVLMAYVCIKILNVTGVLAWFGTAFAPIMAIWGLPGQAIMVILGALMSMGGAVGVAMSLFNDGTLNGTHISILMPAIYLLGSKIQYLGRLLGTAGVPGKHYPVLLGISFVNAAIAMFVMKIIAP</sequence>
<dbReference type="PANTHER" id="PTHR35793">
    <property type="entry name" value="INNER MEMBRANE PROTEIN YJIG"/>
    <property type="match status" value="1"/>
</dbReference>
<dbReference type="NCBIfam" id="NF007811">
    <property type="entry name" value="PRK10519.1"/>
    <property type="match status" value="1"/>
</dbReference>
<dbReference type="AlphaFoldDB" id="A0A644TJQ1"/>
<reference evidence="3" key="1">
    <citation type="submission" date="2019-08" db="EMBL/GenBank/DDBJ databases">
        <authorList>
            <person name="Kucharzyk K."/>
            <person name="Murdoch R.W."/>
            <person name="Higgins S."/>
            <person name="Loffler F."/>
        </authorList>
    </citation>
    <scope>NUCLEOTIDE SEQUENCE</scope>
</reference>
<feature type="transmembrane region" description="Helical" evidence="1">
    <location>
        <begin position="55"/>
        <end position="76"/>
    </location>
</feature>
<evidence type="ECO:0000256" key="1">
    <source>
        <dbReference type="SAM" id="Phobius"/>
    </source>
</evidence>
<gene>
    <name evidence="3" type="primary">yjiG_1</name>
    <name evidence="3" type="ORF">SDC9_12823</name>
</gene>
<feature type="transmembrane region" description="Helical" evidence="1">
    <location>
        <begin position="147"/>
        <end position="167"/>
    </location>
</feature>
<feature type="transmembrane region" description="Helical" evidence="1">
    <location>
        <begin position="82"/>
        <end position="104"/>
    </location>
</feature>
<organism evidence="3">
    <name type="scientific">bioreactor metagenome</name>
    <dbReference type="NCBI Taxonomy" id="1076179"/>
    <lineage>
        <taxon>unclassified sequences</taxon>
        <taxon>metagenomes</taxon>
        <taxon>ecological metagenomes</taxon>
    </lineage>
</organism>
<keyword evidence="1" id="KW-0472">Membrane</keyword>
<proteinExistence type="predicted"/>
<accession>A0A644TJQ1</accession>
<comment type="caution">
    <text evidence="3">The sequence shown here is derived from an EMBL/GenBank/DDBJ whole genome shotgun (WGS) entry which is preliminary data.</text>
</comment>
<dbReference type="Pfam" id="PF07670">
    <property type="entry name" value="Gate"/>
    <property type="match status" value="1"/>
</dbReference>
<evidence type="ECO:0000313" key="3">
    <source>
        <dbReference type="EMBL" id="MPL67133.1"/>
    </source>
</evidence>
<dbReference type="EMBL" id="VSSQ01000035">
    <property type="protein sequence ID" value="MPL67133.1"/>
    <property type="molecule type" value="Genomic_DNA"/>
</dbReference>
<keyword evidence="1" id="KW-1133">Transmembrane helix</keyword>